<comment type="caution">
    <text evidence="4">The sequence shown here is derived from an EMBL/GenBank/DDBJ whole genome shotgun (WGS) entry which is preliminary data.</text>
</comment>
<keyword evidence="2" id="KW-0378">Hydrolase</keyword>
<dbReference type="SUPFAM" id="SSF50494">
    <property type="entry name" value="Trypsin-like serine proteases"/>
    <property type="match status" value="1"/>
</dbReference>
<dbReference type="PRINTS" id="PR00722">
    <property type="entry name" value="CHYMOTRYPSIN"/>
</dbReference>
<protein>
    <recommendedName>
        <fullName evidence="3">Peptidase S1 domain-containing protein</fullName>
    </recommendedName>
</protein>
<dbReference type="InterPro" id="IPR009003">
    <property type="entry name" value="Peptidase_S1_PA"/>
</dbReference>
<keyword evidence="5" id="KW-1185">Reference proteome</keyword>
<feature type="domain" description="Peptidase S1" evidence="3">
    <location>
        <begin position="37"/>
        <end position="291"/>
    </location>
</feature>
<keyword evidence="2" id="KW-0720">Serine protease</keyword>
<reference evidence="4 5" key="1">
    <citation type="submission" date="2016-03" db="EMBL/GenBank/DDBJ databases">
        <authorList>
            <person name="Ploux O."/>
        </authorList>
    </citation>
    <scope>NUCLEOTIDE SEQUENCE [LARGE SCALE GENOMIC DNA]</scope>
    <source>
        <strain evidence="4 5">R0</strain>
    </source>
</reference>
<dbReference type="GO" id="GO:0006508">
    <property type="term" value="P:proteolysis"/>
    <property type="evidence" value="ECO:0007669"/>
    <property type="project" value="UniProtKB-KW"/>
</dbReference>
<dbReference type="InterPro" id="IPR001254">
    <property type="entry name" value="Trypsin_dom"/>
</dbReference>
<name>A0A150WIL1_BDEBC</name>
<dbReference type="InterPro" id="IPR018114">
    <property type="entry name" value="TRYPSIN_HIS"/>
</dbReference>
<dbReference type="EMBL" id="LUKE01000003">
    <property type="protein sequence ID" value="KYG63627.1"/>
    <property type="molecule type" value="Genomic_DNA"/>
</dbReference>
<evidence type="ECO:0000256" key="1">
    <source>
        <dbReference type="ARBA" id="ARBA00023157"/>
    </source>
</evidence>
<dbReference type="RefSeq" id="WP_061835521.1">
    <property type="nucleotide sequence ID" value="NZ_LUKE01000003.1"/>
</dbReference>
<dbReference type="PROSITE" id="PS00135">
    <property type="entry name" value="TRYPSIN_SER"/>
    <property type="match status" value="1"/>
</dbReference>
<keyword evidence="2" id="KW-0645">Protease</keyword>
<dbReference type="PROSITE" id="PS51257">
    <property type="entry name" value="PROKAR_LIPOPROTEIN"/>
    <property type="match status" value="1"/>
</dbReference>
<dbReference type="SMART" id="SM00020">
    <property type="entry name" value="Tryp_SPc"/>
    <property type="match status" value="1"/>
</dbReference>
<evidence type="ECO:0000256" key="2">
    <source>
        <dbReference type="RuleBase" id="RU363034"/>
    </source>
</evidence>
<accession>A0A150WIL1</accession>
<dbReference type="PROSITE" id="PS50240">
    <property type="entry name" value="TRYPSIN_DOM"/>
    <property type="match status" value="1"/>
</dbReference>
<dbReference type="InterPro" id="IPR033116">
    <property type="entry name" value="TRYPSIN_SER"/>
</dbReference>
<organism evidence="4 5">
    <name type="scientific">Bdellovibrio bacteriovorus</name>
    <dbReference type="NCBI Taxonomy" id="959"/>
    <lineage>
        <taxon>Bacteria</taxon>
        <taxon>Pseudomonadati</taxon>
        <taxon>Bdellovibrionota</taxon>
        <taxon>Bdellovibrionia</taxon>
        <taxon>Bdellovibrionales</taxon>
        <taxon>Pseudobdellovibrionaceae</taxon>
        <taxon>Bdellovibrio</taxon>
    </lineage>
</organism>
<dbReference type="GO" id="GO:0004252">
    <property type="term" value="F:serine-type endopeptidase activity"/>
    <property type="evidence" value="ECO:0007669"/>
    <property type="project" value="InterPro"/>
</dbReference>
<dbReference type="OrthoDB" id="5289868at2"/>
<dbReference type="PANTHER" id="PTHR24260">
    <property type="match status" value="1"/>
</dbReference>
<evidence type="ECO:0000259" key="3">
    <source>
        <dbReference type="PROSITE" id="PS50240"/>
    </source>
</evidence>
<keyword evidence="1" id="KW-1015">Disulfide bond</keyword>
<dbReference type="Pfam" id="PF00089">
    <property type="entry name" value="Trypsin"/>
    <property type="match status" value="1"/>
</dbReference>
<dbReference type="Proteomes" id="UP000075320">
    <property type="component" value="Unassembled WGS sequence"/>
</dbReference>
<dbReference type="InterPro" id="IPR043504">
    <property type="entry name" value="Peptidase_S1_PA_chymotrypsin"/>
</dbReference>
<evidence type="ECO:0000313" key="4">
    <source>
        <dbReference type="EMBL" id="KYG63627.1"/>
    </source>
</evidence>
<proteinExistence type="predicted"/>
<gene>
    <name evidence="4" type="ORF">AZI86_12405</name>
</gene>
<dbReference type="AlphaFoldDB" id="A0A150WIL1"/>
<evidence type="ECO:0000313" key="5">
    <source>
        <dbReference type="Proteomes" id="UP000075320"/>
    </source>
</evidence>
<dbReference type="InterPro" id="IPR001314">
    <property type="entry name" value="Peptidase_S1A"/>
</dbReference>
<dbReference type="PANTHER" id="PTHR24260:SF136">
    <property type="entry name" value="GH08193P-RELATED"/>
    <property type="match status" value="1"/>
</dbReference>
<dbReference type="InterPro" id="IPR051333">
    <property type="entry name" value="CLIP_Serine_Protease"/>
</dbReference>
<dbReference type="PROSITE" id="PS00134">
    <property type="entry name" value="TRYPSIN_HIS"/>
    <property type="match status" value="1"/>
</dbReference>
<dbReference type="Gene3D" id="2.40.10.10">
    <property type="entry name" value="Trypsin-like serine proteases"/>
    <property type="match status" value="1"/>
</dbReference>
<sequence length="496" mass="53948">MKFMFATVLVTASFLLQACSERSAERGDLETADKFGIAGGQSVADDDILAASTVALRLKNEGRMIPICTGTLISDSIILTAAHCVDTMEGKNLSDEMDVAFDSDANSQESARAEIAKILIHPAYQSIDDRNQQFIQKCDFANCEEDYDKTGHFDLALILLASPAPAKKIPTRLNLDFNKQSFKGTILGYGQQNPQYPVGEKVFGTLKTLDIEAKLSTHKTFIEVISKKGQGACPGDSGGPLFVNENGQWSQIGVTGHAAIAVENEDYACYAKTVNYTGLSKAKDWLLNAKQNISDQKVTFKGPAKAKIQAEKSQGQKILNSTRWLGQRLDKIKATCKSANGKIRSSVEFVSSSWSSKKLEIVGSIRSSVFAEGKNVSFKPDPDHPKDVGGSIFLEQDYRAAISAQEAKKSDIEILKALLGTKPSVTLGASVDSTIISVDETYFELVTKSRDTLVYRSALGPATYSRYIPLTEDHPDSGSFSDSAIQLQCEISFKLK</sequence>